<dbReference type="EMBL" id="OU503049">
    <property type="protein sequence ID" value="CAI9776210.1"/>
    <property type="molecule type" value="Genomic_DNA"/>
</dbReference>
<evidence type="ECO:0000256" key="1">
    <source>
        <dbReference type="SAM" id="MobiDB-lite"/>
    </source>
</evidence>
<feature type="compositionally biased region" description="Low complexity" evidence="1">
    <location>
        <begin position="1"/>
        <end position="21"/>
    </location>
</feature>
<dbReference type="PANTHER" id="PTHR31343:SF8">
    <property type="entry name" value="OS07G0246600 PROTEIN"/>
    <property type="match status" value="1"/>
</dbReference>
<name>A0AAD1ZUV9_9LAMI</name>
<sequence>MGHYNQQQQHQLKSKSKSSSLPERRGGGVGSSLDDGATPSKTNLDWFLEHTTPTVVAQCFPQTSVRGWRNSDSELQPYFILGDLWDSFWEWSVYGAEVHLVLNGNDSVVHMCHTCLLCNSLILLLFYGLNIVAGNLERRAILIHPRRRILMTAADVKLIENTNNTRGIWNQQNTNNTRGIWNQKNTTGQGYNRLPVRNKPFAGLSVDEGDISSPPGRLIFEHLEQDLPFCREPLADKASPLIS</sequence>
<dbReference type="InterPro" id="IPR008507">
    <property type="entry name" value="DUF789"/>
</dbReference>
<dbReference type="AlphaFoldDB" id="A0AAD1ZUV9"/>
<feature type="region of interest" description="Disordered" evidence="1">
    <location>
        <begin position="1"/>
        <end position="37"/>
    </location>
</feature>
<dbReference type="Pfam" id="PF05623">
    <property type="entry name" value="DUF789"/>
    <property type="match status" value="1"/>
</dbReference>
<protein>
    <submittedName>
        <fullName evidence="2">Uncharacterized protein</fullName>
    </submittedName>
</protein>
<dbReference type="Proteomes" id="UP000834106">
    <property type="component" value="Chromosome 14"/>
</dbReference>
<gene>
    <name evidence="2" type="ORF">FPE_LOCUS23640</name>
</gene>
<proteinExistence type="predicted"/>
<dbReference type="PANTHER" id="PTHR31343">
    <property type="entry name" value="T15D22.8"/>
    <property type="match status" value="1"/>
</dbReference>
<accession>A0AAD1ZUV9</accession>
<keyword evidence="3" id="KW-1185">Reference proteome</keyword>
<organism evidence="2 3">
    <name type="scientific">Fraxinus pennsylvanica</name>
    <dbReference type="NCBI Taxonomy" id="56036"/>
    <lineage>
        <taxon>Eukaryota</taxon>
        <taxon>Viridiplantae</taxon>
        <taxon>Streptophyta</taxon>
        <taxon>Embryophyta</taxon>
        <taxon>Tracheophyta</taxon>
        <taxon>Spermatophyta</taxon>
        <taxon>Magnoliopsida</taxon>
        <taxon>eudicotyledons</taxon>
        <taxon>Gunneridae</taxon>
        <taxon>Pentapetalae</taxon>
        <taxon>asterids</taxon>
        <taxon>lamiids</taxon>
        <taxon>Lamiales</taxon>
        <taxon>Oleaceae</taxon>
        <taxon>Oleeae</taxon>
        <taxon>Fraxinus</taxon>
    </lineage>
</organism>
<evidence type="ECO:0000313" key="3">
    <source>
        <dbReference type="Proteomes" id="UP000834106"/>
    </source>
</evidence>
<reference evidence="2" key="1">
    <citation type="submission" date="2023-05" db="EMBL/GenBank/DDBJ databases">
        <authorList>
            <person name="Huff M."/>
        </authorList>
    </citation>
    <scope>NUCLEOTIDE SEQUENCE</scope>
</reference>
<evidence type="ECO:0000313" key="2">
    <source>
        <dbReference type="EMBL" id="CAI9776210.1"/>
    </source>
</evidence>